<dbReference type="InterPro" id="IPR013783">
    <property type="entry name" value="Ig-like_fold"/>
</dbReference>
<name>A0A0S2HZ76_9BACT</name>
<protein>
    <recommendedName>
        <fullName evidence="3">DUF1573 domain-containing protein</fullName>
    </recommendedName>
</protein>
<dbReference type="PANTHER" id="PTHR37833">
    <property type="entry name" value="LIPOPROTEIN-RELATED"/>
    <property type="match status" value="1"/>
</dbReference>
<dbReference type="Pfam" id="PF07610">
    <property type="entry name" value="DUF1573"/>
    <property type="match status" value="1"/>
</dbReference>
<dbReference type="PANTHER" id="PTHR37833:SF1">
    <property type="entry name" value="SIGNAL PEPTIDE PROTEIN"/>
    <property type="match status" value="1"/>
</dbReference>
<proteinExistence type="predicted"/>
<dbReference type="AlphaFoldDB" id="A0A0S2HZ76"/>
<dbReference type="STRING" id="1307839.L21SP5_01717"/>
<dbReference type="OrthoDB" id="1100266at2"/>
<dbReference type="InterPro" id="IPR011467">
    <property type="entry name" value="DUF1573"/>
</dbReference>
<sequence length="136" mass="15903">MRFFLFILIITIISACQHFNKDKQKLTKVEKKKIFSQVYFKNKYQDFGVLPQDTTVSAEFYFKNTGKNKLIVDYVNPDCTCTGYEVSKDTIAVGDSAFIRLDFNTKHKYGKQKIYTIVSMNTQEELYKLMFTADVQ</sequence>
<gene>
    <name evidence="1" type="ORF">L21SP5_01717</name>
</gene>
<evidence type="ECO:0008006" key="3">
    <source>
        <dbReference type="Google" id="ProtNLM"/>
    </source>
</evidence>
<dbReference type="Gene3D" id="2.60.40.10">
    <property type="entry name" value="Immunoglobulins"/>
    <property type="match status" value="1"/>
</dbReference>
<keyword evidence="2" id="KW-1185">Reference proteome</keyword>
<dbReference type="PROSITE" id="PS51257">
    <property type="entry name" value="PROKAR_LIPOPROTEIN"/>
    <property type="match status" value="1"/>
</dbReference>
<evidence type="ECO:0000313" key="2">
    <source>
        <dbReference type="Proteomes" id="UP000064893"/>
    </source>
</evidence>
<organism evidence="1 2">
    <name type="scientific">Salinivirga cyanobacteriivorans</name>
    <dbReference type="NCBI Taxonomy" id="1307839"/>
    <lineage>
        <taxon>Bacteria</taxon>
        <taxon>Pseudomonadati</taxon>
        <taxon>Bacteroidota</taxon>
        <taxon>Bacteroidia</taxon>
        <taxon>Bacteroidales</taxon>
        <taxon>Salinivirgaceae</taxon>
        <taxon>Salinivirga</taxon>
    </lineage>
</organism>
<dbReference type="EMBL" id="CP013118">
    <property type="protein sequence ID" value="ALO15359.1"/>
    <property type="molecule type" value="Genomic_DNA"/>
</dbReference>
<reference evidence="1 2" key="1">
    <citation type="submission" date="2015-11" db="EMBL/GenBank/DDBJ databases">
        <title>Description and complete genome sequence of a novel strain predominating in hypersaline microbial mats and representing a new family of the Bacteriodetes phylum.</title>
        <authorList>
            <person name="Spring S."/>
            <person name="Bunk B."/>
            <person name="Sproer C."/>
            <person name="Klenk H.-P."/>
        </authorList>
    </citation>
    <scope>NUCLEOTIDE SEQUENCE [LARGE SCALE GENOMIC DNA]</scope>
    <source>
        <strain evidence="1 2">L21-Spi-D4</strain>
    </source>
</reference>
<dbReference type="Proteomes" id="UP000064893">
    <property type="component" value="Chromosome"/>
</dbReference>
<dbReference type="RefSeq" id="WP_057952825.1">
    <property type="nucleotide sequence ID" value="NZ_CP013118.1"/>
</dbReference>
<evidence type="ECO:0000313" key="1">
    <source>
        <dbReference type="EMBL" id="ALO15359.1"/>
    </source>
</evidence>
<accession>A0A0S2HZ76</accession>
<dbReference type="KEGG" id="blq:L21SP5_01717"/>